<accession>X0VRN9</accession>
<dbReference type="EMBL" id="BARS01034335">
    <property type="protein sequence ID" value="GAG21069.1"/>
    <property type="molecule type" value="Genomic_DNA"/>
</dbReference>
<organism evidence="1">
    <name type="scientific">marine sediment metagenome</name>
    <dbReference type="NCBI Taxonomy" id="412755"/>
    <lineage>
        <taxon>unclassified sequences</taxon>
        <taxon>metagenomes</taxon>
        <taxon>ecological metagenomes</taxon>
    </lineage>
</organism>
<comment type="caution">
    <text evidence="1">The sequence shown here is derived from an EMBL/GenBank/DDBJ whole genome shotgun (WGS) entry which is preliminary data.</text>
</comment>
<name>X0VRN9_9ZZZZ</name>
<gene>
    <name evidence="1" type="ORF">S01H1_53051</name>
</gene>
<protein>
    <submittedName>
        <fullName evidence="1">Uncharacterized protein</fullName>
    </submittedName>
</protein>
<proteinExistence type="predicted"/>
<dbReference type="AlphaFoldDB" id="X0VRN9"/>
<evidence type="ECO:0000313" key="1">
    <source>
        <dbReference type="EMBL" id="GAG21069.1"/>
    </source>
</evidence>
<sequence>MRLRPSKLGVIVAIVLLVAAAVGVYRHFRVVEPPPADPCLPVKIPELRPSAGLAWSKRHYPEQYAASNWQKVGLEGLDDRANERFIDVRGRAYCREFISNFSYTDPDRKRPQVQLEYLKRAETFVGKLTARGLKPYFAYQIKLRGIFSDRESFERIGYLGRWRLGARLNCP</sequence>
<reference evidence="1" key="1">
    <citation type="journal article" date="2014" name="Front. Microbiol.">
        <title>High frequency of phylogenetically diverse reductive dehalogenase-homologous genes in deep subseafloor sedimentary metagenomes.</title>
        <authorList>
            <person name="Kawai M."/>
            <person name="Futagami T."/>
            <person name="Toyoda A."/>
            <person name="Takaki Y."/>
            <person name="Nishi S."/>
            <person name="Hori S."/>
            <person name="Arai W."/>
            <person name="Tsubouchi T."/>
            <person name="Morono Y."/>
            <person name="Uchiyama I."/>
            <person name="Ito T."/>
            <person name="Fujiyama A."/>
            <person name="Inagaki F."/>
            <person name="Takami H."/>
        </authorList>
    </citation>
    <scope>NUCLEOTIDE SEQUENCE</scope>
    <source>
        <strain evidence="1">Expedition CK06-06</strain>
    </source>
</reference>
<feature type="non-terminal residue" evidence="1">
    <location>
        <position position="171"/>
    </location>
</feature>